<evidence type="ECO:0000259" key="5">
    <source>
        <dbReference type="SMART" id="SM00900"/>
    </source>
</evidence>
<organism evidence="6 7">
    <name type="scientific">Shewanella corallii</name>
    <dbReference type="NCBI Taxonomy" id="560080"/>
    <lineage>
        <taxon>Bacteria</taxon>
        <taxon>Pseudomonadati</taxon>
        <taxon>Pseudomonadota</taxon>
        <taxon>Gammaproteobacteria</taxon>
        <taxon>Alteromonadales</taxon>
        <taxon>Shewanellaceae</taxon>
        <taxon>Shewanella</taxon>
    </lineage>
</organism>
<dbReference type="PANTHER" id="PTHR30224:SF4">
    <property type="entry name" value="ELECTRON TRANSPORT PROTEIN YCCM-RELATED"/>
    <property type="match status" value="1"/>
</dbReference>
<keyword evidence="3 4" id="KW-0472">Membrane</keyword>
<evidence type="ECO:0000256" key="3">
    <source>
        <dbReference type="ARBA" id="ARBA00023136"/>
    </source>
</evidence>
<evidence type="ECO:0000313" key="7">
    <source>
        <dbReference type="Proteomes" id="UP001202831"/>
    </source>
</evidence>
<feature type="domain" description="FMN-binding" evidence="5">
    <location>
        <begin position="70"/>
        <end position="167"/>
    </location>
</feature>
<dbReference type="InterPro" id="IPR011399">
    <property type="entry name" value="NosR"/>
</dbReference>
<comment type="subcellular location">
    <subcellularLocation>
        <location evidence="1">Cell membrane</location>
    </subcellularLocation>
</comment>
<dbReference type="PANTHER" id="PTHR30224">
    <property type="entry name" value="ELECTRON TRANSPORT PROTEIN"/>
    <property type="match status" value="1"/>
</dbReference>
<sequence length="698" mass="78735">MIHIRLLIILCVLPFSVLAQWMEVTPEVAKLFPTATRTQVADEMGLTPVFQLNQQLGFVFESDDLVNFPGFSGESINLRVGLDMQGVIQGVEIVRHHEPIFLHGLGEDPLLEFIAQYVGRQIKHRFIVGSRQGKMADGRTVYLDGVTKATVSVMVVNDTLITAASKVARAKLQGFGGAEVSSLKQNNYEAASLSQLAEQGAIFRWQMTLDEAADALDIHPGRLADVTNTSEDEGFIDIQALFVSSPLIGINLLGQQEYQRLLAELAEGEIPVVLLSRGAFDFVGDDFVAGTSPSRLGLLQNEFAVDLRDIDFYSYYSPRVSDELDGYRNIRVFVIQGSSGFDPAKVMDWRLTVNLSNNFLLPRLGQLSEPFQLPESLTEPPPEAEVPLPLWMQIWQQRLTEIIILSIYLLLLGILFSKQRSLSVRFGPYLPQARLVALLFTIGFIGYYTQGQLSVVNIYTLLLSVWNGFDIQVFLLDPVIFILWSFVFVSLFLWGRGLFCGWLCPFGAMQELVGQLAVKLRLPQWKPDDRLHRRLQLIKYPMLLLLVAVSFYSLSLAETLAEVEPFKTTVTMNFVRYWPFMLYALLLLAAGLFIHKFYCRYLCPLGAGLAILGRLRLFSWLRRRDECGQPCQLCNKQCQIKAIHSDGRIDYDECIQCLECLVIIDDSKRCVVSRYGNKSRKRALNQNTGVKVVEIKTT</sequence>
<dbReference type="PIRSF" id="PIRSF036354">
    <property type="entry name" value="NosR"/>
    <property type="match status" value="1"/>
</dbReference>
<keyword evidence="4" id="KW-1133">Transmembrane helix</keyword>
<dbReference type="EMBL" id="JAKIKT010000001">
    <property type="protein sequence ID" value="MCL2912747.1"/>
    <property type="molecule type" value="Genomic_DNA"/>
</dbReference>
<dbReference type="SUPFAM" id="SSF54862">
    <property type="entry name" value="4Fe-4S ferredoxins"/>
    <property type="match status" value="1"/>
</dbReference>
<feature type="transmembrane region" description="Helical" evidence="4">
    <location>
        <begin position="540"/>
        <end position="557"/>
    </location>
</feature>
<dbReference type="Pfam" id="PF04205">
    <property type="entry name" value="FMN_bind"/>
    <property type="match status" value="1"/>
</dbReference>
<dbReference type="InterPro" id="IPR007329">
    <property type="entry name" value="FMN-bd"/>
</dbReference>
<evidence type="ECO:0000256" key="4">
    <source>
        <dbReference type="SAM" id="Phobius"/>
    </source>
</evidence>
<dbReference type="SMART" id="SM00900">
    <property type="entry name" value="FMN_bind"/>
    <property type="match status" value="1"/>
</dbReference>
<keyword evidence="7" id="KW-1185">Reference proteome</keyword>
<comment type="caution">
    <text evidence="6">The sequence shown here is derived from an EMBL/GenBank/DDBJ whole genome shotgun (WGS) entry which is preliminary data.</text>
</comment>
<dbReference type="InterPro" id="IPR052378">
    <property type="entry name" value="NosR_regulator"/>
</dbReference>
<evidence type="ECO:0000256" key="1">
    <source>
        <dbReference type="ARBA" id="ARBA00004236"/>
    </source>
</evidence>
<feature type="transmembrane region" description="Helical" evidence="4">
    <location>
        <begin position="429"/>
        <end position="449"/>
    </location>
</feature>
<protein>
    <submittedName>
        <fullName evidence="6">NosR/NirI family protein</fullName>
    </submittedName>
</protein>
<keyword evidence="2" id="KW-1003">Cell membrane</keyword>
<reference evidence="6 7" key="1">
    <citation type="submission" date="2022-01" db="EMBL/GenBank/DDBJ databases">
        <title>Whole genome-based taxonomy of the Shewanellaceae.</title>
        <authorList>
            <person name="Martin-Rodriguez A.J."/>
        </authorList>
    </citation>
    <scope>NUCLEOTIDE SEQUENCE [LARGE SCALE GENOMIC DNA]</scope>
    <source>
        <strain evidence="6 7">DSM 21332</strain>
    </source>
</reference>
<dbReference type="Pfam" id="PF12801">
    <property type="entry name" value="Fer4_5"/>
    <property type="match status" value="2"/>
</dbReference>
<dbReference type="Proteomes" id="UP001202831">
    <property type="component" value="Unassembled WGS sequence"/>
</dbReference>
<feature type="transmembrane region" description="Helical" evidence="4">
    <location>
        <begin position="399"/>
        <end position="417"/>
    </location>
</feature>
<evidence type="ECO:0000313" key="6">
    <source>
        <dbReference type="EMBL" id="MCL2912747.1"/>
    </source>
</evidence>
<name>A0ABT0N2S7_9GAMM</name>
<dbReference type="RefSeq" id="WP_249247570.1">
    <property type="nucleotide sequence ID" value="NZ_JAKIKT010000001.1"/>
</dbReference>
<feature type="transmembrane region" description="Helical" evidence="4">
    <location>
        <begin position="469"/>
        <end position="494"/>
    </location>
</feature>
<feature type="transmembrane region" description="Helical" evidence="4">
    <location>
        <begin position="577"/>
        <end position="594"/>
    </location>
</feature>
<evidence type="ECO:0000256" key="2">
    <source>
        <dbReference type="ARBA" id="ARBA00022475"/>
    </source>
</evidence>
<proteinExistence type="predicted"/>
<accession>A0ABT0N2S7</accession>
<dbReference type="InterPro" id="IPR017896">
    <property type="entry name" value="4Fe4S_Fe-S-bd"/>
</dbReference>
<gene>
    <name evidence="6" type="ORF">L2725_02940</name>
</gene>
<keyword evidence="4" id="KW-0812">Transmembrane</keyword>